<evidence type="ECO:0000313" key="9">
    <source>
        <dbReference type="Proteomes" id="UP001153404"/>
    </source>
</evidence>
<dbReference type="SUPFAM" id="SSF52172">
    <property type="entry name" value="CheY-like"/>
    <property type="match status" value="1"/>
</dbReference>
<comment type="similarity">
    <text evidence="1">Belongs to the AfsR/DnrI/RedD regulatory family.</text>
</comment>
<dbReference type="Pfam" id="PF00072">
    <property type="entry name" value="Response_reg"/>
    <property type="match status" value="1"/>
</dbReference>
<dbReference type="InterPro" id="IPR001867">
    <property type="entry name" value="OmpR/PhoB-type_DNA-bd"/>
</dbReference>
<dbReference type="EMBL" id="JAPDIA010000001">
    <property type="protein sequence ID" value="MDG0808044.1"/>
    <property type="molecule type" value="Genomic_DNA"/>
</dbReference>
<evidence type="ECO:0000259" key="7">
    <source>
        <dbReference type="PROSITE" id="PS50110"/>
    </source>
</evidence>
<keyword evidence="6" id="KW-0597">Phosphoprotein</keyword>
<organism evidence="8 9">
    <name type="scientific">Cohnella rhizosphaerae</name>
    <dbReference type="NCBI Taxonomy" id="1457232"/>
    <lineage>
        <taxon>Bacteria</taxon>
        <taxon>Bacillati</taxon>
        <taxon>Bacillota</taxon>
        <taxon>Bacilli</taxon>
        <taxon>Bacillales</taxon>
        <taxon>Paenibacillaceae</taxon>
        <taxon>Cohnella</taxon>
    </lineage>
</organism>
<feature type="modified residue" description="4-aspartylphosphate" evidence="6">
    <location>
        <position position="54"/>
    </location>
</feature>
<dbReference type="SUPFAM" id="SSF48452">
    <property type="entry name" value="TPR-like"/>
    <property type="match status" value="1"/>
</dbReference>
<dbReference type="RefSeq" id="WP_277528246.1">
    <property type="nucleotide sequence ID" value="NZ_JAPDIA010000001.1"/>
</dbReference>
<evidence type="ECO:0000313" key="8">
    <source>
        <dbReference type="EMBL" id="MDG0808044.1"/>
    </source>
</evidence>
<name>A0A9X4KSR4_9BACL</name>
<keyword evidence="9" id="KW-1185">Reference proteome</keyword>
<dbReference type="PANTHER" id="PTHR35807">
    <property type="entry name" value="TRANSCRIPTIONAL REGULATOR REDD-RELATED"/>
    <property type="match status" value="1"/>
</dbReference>
<dbReference type="GO" id="GO:0006355">
    <property type="term" value="P:regulation of DNA-templated transcription"/>
    <property type="evidence" value="ECO:0007669"/>
    <property type="project" value="InterPro"/>
</dbReference>
<dbReference type="PROSITE" id="PS50110">
    <property type="entry name" value="RESPONSE_REGULATORY"/>
    <property type="match status" value="1"/>
</dbReference>
<proteinExistence type="inferred from homology"/>
<dbReference type="Proteomes" id="UP001153404">
    <property type="component" value="Unassembled WGS sequence"/>
</dbReference>
<dbReference type="Pfam" id="PF03704">
    <property type="entry name" value="BTAD"/>
    <property type="match status" value="1"/>
</dbReference>
<dbReference type="InterPro" id="IPR016032">
    <property type="entry name" value="Sig_transdc_resp-reg_C-effctor"/>
</dbReference>
<dbReference type="Gene3D" id="1.10.10.10">
    <property type="entry name" value="Winged helix-like DNA-binding domain superfamily/Winged helix DNA-binding domain"/>
    <property type="match status" value="1"/>
</dbReference>
<feature type="domain" description="Response regulatory" evidence="7">
    <location>
        <begin position="3"/>
        <end position="117"/>
    </location>
</feature>
<dbReference type="InterPro" id="IPR005158">
    <property type="entry name" value="BTAD"/>
</dbReference>
<dbReference type="Gene3D" id="1.25.40.10">
    <property type="entry name" value="Tetratricopeptide repeat domain"/>
    <property type="match status" value="1"/>
</dbReference>
<sequence length="371" mass="42681">MYRAIIVEDERPVLELMKVLIGRNGNYEIVGAFGSPLQALEKLTELDPDIAFIDVEMPKMSGLELAHRIVERSKRTAIVFSTAYKQYALSAFDVQALDYILKPVTPAAIERVTNRLAALLRPEPASGGDNDGPNIRLLGGFEILSARGELLHFPTRKTEELLAYLLCHPEKDISKWLLTELLWPEKTQERAMASLHTAIYQLKKLLKEQALPIDIQRTREGYFLSLGQMEYDFLLYCSRESEIASGTMTSEQAEALRMLYRGPLLEGRSYIWKIWLEEALKKQYADLVRRLTDENVAERNWQSAERRLHAFLSIYPLDEEMNAGLIELLSLRGQKENMVRHYEQFKRRYGDEFGCEPSEEFMTRVRPCLGG</sequence>
<evidence type="ECO:0000256" key="4">
    <source>
        <dbReference type="ARBA" id="ARBA00023125"/>
    </source>
</evidence>
<keyword evidence="5" id="KW-0804">Transcription</keyword>
<reference evidence="8" key="1">
    <citation type="submission" date="2022-10" db="EMBL/GenBank/DDBJ databases">
        <title>Comparative genomic analysis of Cohnella hashimotonis sp. nov., isolated from the International Space Station.</title>
        <authorList>
            <person name="Simpson A."/>
            <person name="Venkateswaran K."/>
        </authorList>
    </citation>
    <scope>NUCLEOTIDE SEQUENCE</scope>
    <source>
        <strain evidence="8">DSM 28161</strain>
    </source>
</reference>
<keyword evidence="4" id="KW-0238">DNA-binding</keyword>
<dbReference type="InterPro" id="IPR051677">
    <property type="entry name" value="AfsR-DnrI-RedD_regulator"/>
</dbReference>
<dbReference type="SMART" id="SM00448">
    <property type="entry name" value="REC"/>
    <property type="match status" value="1"/>
</dbReference>
<evidence type="ECO:0000256" key="3">
    <source>
        <dbReference type="ARBA" id="ARBA00023015"/>
    </source>
</evidence>
<keyword evidence="3" id="KW-0805">Transcription regulation</keyword>
<evidence type="ECO:0000256" key="1">
    <source>
        <dbReference type="ARBA" id="ARBA00005820"/>
    </source>
</evidence>
<accession>A0A9X4KSR4</accession>
<keyword evidence="2" id="KW-0902">Two-component regulatory system</keyword>
<dbReference type="SMART" id="SM00862">
    <property type="entry name" value="Trans_reg_C"/>
    <property type="match status" value="1"/>
</dbReference>
<dbReference type="Gene3D" id="3.40.50.2300">
    <property type="match status" value="1"/>
</dbReference>
<dbReference type="InterPro" id="IPR001789">
    <property type="entry name" value="Sig_transdc_resp-reg_receiver"/>
</dbReference>
<evidence type="ECO:0000256" key="6">
    <source>
        <dbReference type="PROSITE-ProRule" id="PRU00169"/>
    </source>
</evidence>
<evidence type="ECO:0000256" key="2">
    <source>
        <dbReference type="ARBA" id="ARBA00023012"/>
    </source>
</evidence>
<dbReference type="InterPro" id="IPR011006">
    <property type="entry name" value="CheY-like_superfamily"/>
</dbReference>
<dbReference type="AlphaFoldDB" id="A0A9X4KSR4"/>
<dbReference type="GO" id="GO:0003677">
    <property type="term" value="F:DNA binding"/>
    <property type="evidence" value="ECO:0007669"/>
    <property type="project" value="UniProtKB-KW"/>
</dbReference>
<dbReference type="GO" id="GO:0000160">
    <property type="term" value="P:phosphorelay signal transduction system"/>
    <property type="evidence" value="ECO:0007669"/>
    <property type="project" value="UniProtKB-KW"/>
</dbReference>
<dbReference type="InterPro" id="IPR036388">
    <property type="entry name" value="WH-like_DNA-bd_sf"/>
</dbReference>
<comment type="caution">
    <text evidence="8">The sequence shown here is derived from an EMBL/GenBank/DDBJ whole genome shotgun (WGS) entry which is preliminary data.</text>
</comment>
<dbReference type="SUPFAM" id="SSF46894">
    <property type="entry name" value="C-terminal effector domain of the bipartite response regulators"/>
    <property type="match status" value="1"/>
</dbReference>
<dbReference type="SMART" id="SM01043">
    <property type="entry name" value="BTAD"/>
    <property type="match status" value="1"/>
</dbReference>
<dbReference type="InterPro" id="IPR011990">
    <property type="entry name" value="TPR-like_helical_dom_sf"/>
</dbReference>
<evidence type="ECO:0000256" key="5">
    <source>
        <dbReference type="ARBA" id="ARBA00023163"/>
    </source>
</evidence>
<protein>
    <submittedName>
        <fullName evidence="8">Response regulator</fullName>
    </submittedName>
</protein>
<gene>
    <name evidence="8" type="ORF">OMP40_00450</name>
</gene>